<feature type="chain" id="PRO_5043672813" evidence="1">
    <location>
        <begin position="30"/>
        <end position="144"/>
    </location>
</feature>
<accession>A0AAU9JCB0</accession>
<proteinExistence type="predicted"/>
<reference evidence="2" key="1">
    <citation type="submission" date="2021-09" db="EMBL/GenBank/DDBJ databases">
        <authorList>
            <consortium name="AG Swart"/>
            <person name="Singh M."/>
            <person name="Singh A."/>
            <person name="Seah K."/>
            <person name="Emmerich C."/>
        </authorList>
    </citation>
    <scope>NUCLEOTIDE SEQUENCE</scope>
    <source>
        <strain evidence="2">ATCC30299</strain>
    </source>
</reference>
<name>A0AAU9JCB0_9CILI</name>
<protein>
    <submittedName>
        <fullName evidence="2">Uncharacterized protein</fullName>
    </submittedName>
</protein>
<gene>
    <name evidence="2" type="ORF">BSTOLATCC_MIC20845</name>
</gene>
<evidence type="ECO:0000256" key="1">
    <source>
        <dbReference type="SAM" id="SignalP"/>
    </source>
</evidence>
<dbReference type="Proteomes" id="UP001162131">
    <property type="component" value="Unassembled WGS sequence"/>
</dbReference>
<keyword evidence="1" id="KW-0732">Signal</keyword>
<dbReference type="EMBL" id="CAJZBQ010000020">
    <property type="protein sequence ID" value="CAG9318371.1"/>
    <property type="molecule type" value="Genomic_DNA"/>
</dbReference>
<evidence type="ECO:0000313" key="2">
    <source>
        <dbReference type="EMBL" id="CAG9318371.1"/>
    </source>
</evidence>
<sequence>MLHFALFPPSLHLSFKFLTVYFFLDSVVSHPFELYLFQPPQSFDLIDSYFGYCFTIFSMLSSEIESGSYPVYKSNSSLLLLNLANFDALDANVLIQWTNKWNINYCISKYQRNVFLLRFYGVVVARRTLNPEIWVQFSVEPFLS</sequence>
<dbReference type="AlphaFoldDB" id="A0AAU9JCB0"/>
<keyword evidence="3" id="KW-1185">Reference proteome</keyword>
<evidence type="ECO:0000313" key="3">
    <source>
        <dbReference type="Proteomes" id="UP001162131"/>
    </source>
</evidence>
<comment type="caution">
    <text evidence="2">The sequence shown here is derived from an EMBL/GenBank/DDBJ whole genome shotgun (WGS) entry which is preliminary data.</text>
</comment>
<organism evidence="2 3">
    <name type="scientific">Blepharisma stoltei</name>
    <dbReference type="NCBI Taxonomy" id="1481888"/>
    <lineage>
        <taxon>Eukaryota</taxon>
        <taxon>Sar</taxon>
        <taxon>Alveolata</taxon>
        <taxon>Ciliophora</taxon>
        <taxon>Postciliodesmatophora</taxon>
        <taxon>Heterotrichea</taxon>
        <taxon>Heterotrichida</taxon>
        <taxon>Blepharismidae</taxon>
        <taxon>Blepharisma</taxon>
    </lineage>
</organism>
<feature type="signal peptide" evidence="1">
    <location>
        <begin position="1"/>
        <end position="29"/>
    </location>
</feature>